<reference evidence="1 2" key="2">
    <citation type="submission" date="2019-02" db="EMBL/GenBank/DDBJ databases">
        <title>'Lichenibacterium ramalinii' gen. nov. sp. nov., 'Lichenibacterium minor' gen. nov. sp. nov.</title>
        <authorList>
            <person name="Pankratov T."/>
        </authorList>
    </citation>
    <scope>NUCLEOTIDE SEQUENCE [LARGE SCALE GENOMIC DNA]</scope>
    <source>
        <strain evidence="1 2">RmlP026</strain>
    </source>
</reference>
<keyword evidence="2" id="KW-1185">Reference proteome</keyword>
<evidence type="ECO:0000313" key="1">
    <source>
        <dbReference type="EMBL" id="RYC31150.1"/>
    </source>
</evidence>
<dbReference type="OrthoDB" id="7108001at2"/>
<reference evidence="1 2" key="1">
    <citation type="submission" date="2018-12" db="EMBL/GenBank/DDBJ databases">
        <authorList>
            <person name="Grouzdev D.S."/>
            <person name="Krutkina M.S."/>
        </authorList>
    </citation>
    <scope>NUCLEOTIDE SEQUENCE [LARGE SCALE GENOMIC DNA]</scope>
    <source>
        <strain evidence="1 2">RmlP026</strain>
    </source>
</reference>
<dbReference type="Proteomes" id="UP000290759">
    <property type="component" value="Unassembled WGS sequence"/>
</dbReference>
<dbReference type="RefSeq" id="WP_129227652.1">
    <property type="nucleotide sequence ID" value="NZ_QYBB01000016.1"/>
</dbReference>
<evidence type="ECO:0000313" key="2">
    <source>
        <dbReference type="Proteomes" id="UP000290759"/>
    </source>
</evidence>
<gene>
    <name evidence="1" type="ORF">D3273_14735</name>
</gene>
<name>A0A4Q2U4I8_9HYPH</name>
<organism evidence="1 2">
    <name type="scientific">Lichenibacterium minor</name>
    <dbReference type="NCBI Taxonomy" id="2316528"/>
    <lineage>
        <taxon>Bacteria</taxon>
        <taxon>Pseudomonadati</taxon>
        <taxon>Pseudomonadota</taxon>
        <taxon>Alphaproteobacteria</taxon>
        <taxon>Hyphomicrobiales</taxon>
        <taxon>Lichenihabitantaceae</taxon>
        <taxon>Lichenibacterium</taxon>
    </lineage>
</organism>
<accession>A0A4Q2U4I8</accession>
<dbReference type="AlphaFoldDB" id="A0A4Q2U4I8"/>
<sequence>MPDNYDFLGNAADNWLSYWAKIPGWNISETAALLLGLDPDAKEELNKSEPFFRLRRLMFRARSMGIIQSPDTPKERVEWALSAGLPVPEALKELIYAGSPIIDWKTKAEKYKKLYRSRKQKNSKLEKAFNENAKSRNSLSNLIYIMAVEKYNFKRNYSPAAANICHAATKRGLENFPTPQVVANWLKLAADEVE</sequence>
<dbReference type="EMBL" id="QYBB01000016">
    <property type="protein sequence ID" value="RYC31150.1"/>
    <property type="molecule type" value="Genomic_DNA"/>
</dbReference>
<comment type="caution">
    <text evidence="1">The sequence shown here is derived from an EMBL/GenBank/DDBJ whole genome shotgun (WGS) entry which is preliminary data.</text>
</comment>
<protein>
    <submittedName>
        <fullName evidence="1">Uncharacterized protein</fullName>
    </submittedName>
</protein>
<proteinExistence type="predicted"/>